<protein>
    <submittedName>
        <fullName evidence="1">Uncharacterized protein</fullName>
    </submittedName>
</protein>
<dbReference type="EMBL" id="GBXM01095556">
    <property type="protein sequence ID" value="JAH13021.1"/>
    <property type="molecule type" value="Transcribed_RNA"/>
</dbReference>
<name>A0A0E9Q813_ANGAN</name>
<evidence type="ECO:0000313" key="1">
    <source>
        <dbReference type="EMBL" id="JAH13021.1"/>
    </source>
</evidence>
<reference evidence="1" key="1">
    <citation type="submission" date="2014-11" db="EMBL/GenBank/DDBJ databases">
        <authorList>
            <person name="Amaro Gonzalez C."/>
        </authorList>
    </citation>
    <scope>NUCLEOTIDE SEQUENCE</scope>
</reference>
<organism evidence="1">
    <name type="scientific">Anguilla anguilla</name>
    <name type="common">European freshwater eel</name>
    <name type="synonym">Muraena anguilla</name>
    <dbReference type="NCBI Taxonomy" id="7936"/>
    <lineage>
        <taxon>Eukaryota</taxon>
        <taxon>Metazoa</taxon>
        <taxon>Chordata</taxon>
        <taxon>Craniata</taxon>
        <taxon>Vertebrata</taxon>
        <taxon>Euteleostomi</taxon>
        <taxon>Actinopterygii</taxon>
        <taxon>Neopterygii</taxon>
        <taxon>Teleostei</taxon>
        <taxon>Anguilliformes</taxon>
        <taxon>Anguillidae</taxon>
        <taxon>Anguilla</taxon>
    </lineage>
</organism>
<reference evidence="1" key="2">
    <citation type="journal article" date="2015" name="Fish Shellfish Immunol.">
        <title>Early steps in the European eel (Anguilla anguilla)-Vibrio vulnificus interaction in the gills: Role of the RtxA13 toxin.</title>
        <authorList>
            <person name="Callol A."/>
            <person name="Pajuelo D."/>
            <person name="Ebbesson L."/>
            <person name="Teles M."/>
            <person name="MacKenzie S."/>
            <person name="Amaro C."/>
        </authorList>
    </citation>
    <scope>NUCLEOTIDE SEQUENCE</scope>
</reference>
<accession>A0A0E9Q813</accession>
<proteinExistence type="predicted"/>
<sequence length="9" mass="1120">MFLSRKLPE</sequence>